<dbReference type="EMBL" id="LAZR01023992">
    <property type="protein sequence ID" value="KKL76607.1"/>
    <property type="molecule type" value="Genomic_DNA"/>
</dbReference>
<evidence type="ECO:0000313" key="1">
    <source>
        <dbReference type="EMBL" id="KKL76607.1"/>
    </source>
</evidence>
<proteinExistence type="predicted"/>
<feature type="non-terminal residue" evidence="1">
    <location>
        <position position="131"/>
    </location>
</feature>
<accession>A0A0F9HN84</accession>
<dbReference type="AlphaFoldDB" id="A0A0F9HN84"/>
<protein>
    <submittedName>
        <fullName evidence="1">Uncharacterized protein</fullName>
    </submittedName>
</protein>
<comment type="caution">
    <text evidence="1">The sequence shown here is derived from an EMBL/GenBank/DDBJ whole genome shotgun (WGS) entry which is preliminary data.</text>
</comment>
<reference evidence="1" key="1">
    <citation type="journal article" date="2015" name="Nature">
        <title>Complex archaea that bridge the gap between prokaryotes and eukaryotes.</title>
        <authorList>
            <person name="Spang A."/>
            <person name="Saw J.H."/>
            <person name="Jorgensen S.L."/>
            <person name="Zaremba-Niedzwiedzka K."/>
            <person name="Martijn J."/>
            <person name="Lind A.E."/>
            <person name="van Eijk R."/>
            <person name="Schleper C."/>
            <person name="Guy L."/>
            <person name="Ettema T.J."/>
        </authorList>
    </citation>
    <scope>NUCLEOTIDE SEQUENCE</scope>
</reference>
<name>A0A0F9HN84_9ZZZZ</name>
<sequence>MLQTIRQSQTTAALRRCFFWLFDEATGTIGQTGKSPTIRVCKNVVSNDPAAGAAATEVDSVNLPGLYYYEFTQGEVDTLGIIVLYVTAAGCLTRRIHLTITELGPITGAAGAGTVMGALADIEGTGFVKDT</sequence>
<organism evidence="1">
    <name type="scientific">marine sediment metagenome</name>
    <dbReference type="NCBI Taxonomy" id="412755"/>
    <lineage>
        <taxon>unclassified sequences</taxon>
        <taxon>metagenomes</taxon>
        <taxon>ecological metagenomes</taxon>
    </lineage>
</organism>
<gene>
    <name evidence="1" type="ORF">LCGC14_2043190</name>
</gene>